<reference evidence="2" key="1">
    <citation type="journal article" date="2020" name="bioRxiv">
        <title>Comparative genomics of Chlamydomonas.</title>
        <authorList>
            <person name="Craig R.J."/>
            <person name="Hasan A.R."/>
            <person name="Ness R.W."/>
            <person name="Keightley P.D."/>
        </authorList>
    </citation>
    <scope>NUCLEOTIDE SEQUENCE</scope>
    <source>
        <strain evidence="2">CCAP 11/70</strain>
    </source>
</reference>
<evidence type="ECO:0000313" key="3">
    <source>
        <dbReference type="Proteomes" id="UP000612055"/>
    </source>
</evidence>
<proteinExistence type="predicted"/>
<dbReference type="Proteomes" id="UP000612055">
    <property type="component" value="Unassembled WGS sequence"/>
</dbReference>
<keyword evidence="3" id="KW-1185">Reference proteome</keyword>
<name>A0A835XYF2_9CHLO</name>
<sequence>MASIRGAFLIATALMAAAVLTDAAKMPPKMWVRRPPPAGHKPDPGMPDMSGWPAPCKSAASGWDRSCVPNDDFVMKLSTLPEYKSYSPWAKSLIEGGIKGAECAKHTTYESCAGDKENECFAGYPDGSCASNAANRIFANGVLCEGSLYKKSQVCNTKMMMECGTGTDGAQPDADGCVRSEHYWYGGKSIYEETVEETEKAVGGKYVGPYACVLESELAAYLDASGEYNDASYTEWGKEYAGDGAKGEADVLRARGTCTYAKNSVTRVSYYTACNNYNIPVHASGYVKGLNQSDMETMVGCMRSGCTMSAWNGTRVIEVNGYKEGSIPDVFVNCSPDTAVMWSTRLDMYKDNLMYKVQQVCNAHYVQRNKAMCEAVRVV</sequence>
<accession>A0A835XYF2</accession>
<comment type="caution">
    <text evidence="2">The sequence shown here is derived from an EMBL/GenBank/DDBJ whole genome shotgun (WGS) entry which is preliminary data.</text>
</comment>
<feature type="signal peptide" evidence="1">
    <location>
        <begin position="1"/>
        <end position="23"/>
    </location>
</feature>
<protein>
    <submittedName>
        <fullName evidence="2">Uncharacterized protein</fullName>
    </submittedName>
</protein>
<dbReference type="EMBL" id="JAEHOE010000054">
    <property type="protein sequence ID" value="KAG2491333.1"/>
    <property type="molecule type" value="Genomic_DNA"/>
</dbReference>
<keyword evidence="1" id="KW-0732">Signal</keyword>
<gene>
    <name evidence="2" type="ORF">HYH03_010338</name>
</gene>
<dbReference type="AlphaFoldDB" id="A0A835XYF2"/>
<organism evidence="2 3">
    <name type="scientific">Edaphochlamys debaryana</name>
    <dbReference type="NCBI Taxonomy" id="47281"/>
    <lineage>
        <taxon>Eukaryota</taxon>
        <taxon>Viridiplantae</taxon>
        <taxon>Chlorophyta</taxon>
        <taxon>core chlorophytes</taxon>
        <taxon>Chlorophyceae</taxon>
        <taxon>CS clade</taxon>
        <taxon>Chlamydomonadales</taxon>
        <taxon>Chlamydomonadales incertae sedis</taxon>
        <taxon>Edaphochlamys</taxon>
    </lineage>
</organism>
<feature type="chain" id="PRO_5032907872" evidence="1">
    <location>
        <begin position="24"/>
        <end position="379"/>
    </location>
</feature>
<evidence type="ECO:0000256" key="1">
    <source>
        <dbReference type="SAM" id="SignalP"/>
    </source>
</evidence>
<evidence type="ECO:0000313" key="2">
    <source>
        <dbReference type="EMBL" id="KAG2491333.1"/>
    </source>
</evidence>